<dbReference type="EMBL" id="QGNW01001798">
    <property type="protein sequence ID" value="RVW30401.1"/>
    <property type="molecule type" value="Genomic_DNA"/>
</dbReference>
<name>A0A438D4N9_VITVI</name>
<accession>A0A438D4N9</accession>
<evidence type="ECO:0000313" key="2">
    <source>
        <dbReference type="EMBL" id="RVW30401.1"/>
    </source>
</evidence>
<organism evidence="2 3">
    <name type="scientific">Vitis vinifera</name>
    <name type="common">Grape</name>
    <dbReference type="NCBI Taxonomy" id="29760"/>
    <lineage>
        <taxon>Eukaryota</taxon>
        <taxon>Viridiplantae</taxon>
        <taxon>Streptophyta</taxon>
        <taxon>Embryophyta</taxon>
        <taxon>Tracheophyta</taxon>
        <taxon>Spermatophyta</taxon>
        <taxon>Magnoliopsida</taxon>
        <taxon>eudicotyledons</taxon>
        <taxon>Gunneridae</taxon>
        <taxon>Pentapetalae</taxon>
        <taxon>rosids</taxon>
        <taxon>Vitales</taxon>
        <taxon>Vitaceae</taxon>
        <taxon>Viteae</taxon>
        <taxon>Vitis</taxon>
    </lineage>
</organism>
<protein>
    <submittedName>
        <fullName evidence="2">Uncharacterized protein</fullName>
    </submittedName>
</protein>
<dbReference type="Proteomes" id="UP000288805">
    <property type="component" value="Unassembled WGS sequence"/>
</dbReference>
<comment type="caution">
    <text evidence="2">The sequence shown here is derived from an EMBL/GenBank/DDBJ whole genome shotgun (WGS) entry which is preliminary data.</text>
</comment>
<proteinExistence type="predicted"/>
<gene>
    <name evidence="2" type="ORF">CK203_088859</name>
</gene>
<sequence>MLVLSVHPSQRPLRRYQPIPQFPEPHSSYASHQYRPRAPRPAYDQAYTPADFGLCLIMPPRALRDPRFPTRPQDSHAMLLSSLRDPQRLIPDPELSRLLLPCFEDAEAVLTDRHAVEPGSSEAYRGWVIDYSHPRPPPQPIPPQFRMDLHCAYHQGPGHETDRCTALRHAVQDLIDQGLVHLGQPSVTTNPLPAHTTHAVPPPADDIHFLEFDEIDDHIHMLSDDDSDPEPIMPDVIYETSGVTLGPRTPAPSD</sequence>
<evidence type="ECO:0000313" key="3">
    <source>
        <dbReference type="Proteomes" id="UP000288805"/>
    </source>
</evidence>
<feature type="region of interest" description="Disordered" evidence="1">
    <location>
        <begin position="14"/>
        <end position="35"/>
    </location>
</feature>
<dbReference type="AlphaFoldDB" id="A0A438D4N9"/>
<evidence type="ECO:0000256" key="1">
    <source>
        <dbReference type="SAM" id="MobiDB-lite"/>
    </source>
</evidence>
<reference evidence="2 3" key="1">
    <citation type="journal article" date="2018" name="PLoS Genet.">
        <title>Population sequencing reveals clonal diversity and ancestral inbreeding in the grapevine cultivar Chardonnay.</title>
        <authorList>
            <person name="Roach M.J."/>
            <person name="Johnson D.L."/>
            <person name="Bohlmann J."/>
            <person name="van Vuuren H.J."/>
            <person name="Jones S.J."/>
            <person name="Pretorius I.S."/>
            <person name="Schmidt S.A."/>
            <person name="Borneman A.R."/>
        </authorList>
    </citation>
    <scope>NUCLEOTIDE SEQUENCE [LARGE SCALE GENOMIC DNA]</scope>
    <source>
        <strain evidence="3">cv. Chardonnay</strain>
        <tissue evidence="2">Leaf</tissue>
    </source>
</reference>